<dbReference type="EMBL" id="RCMK01000128">
    <property type="protein sequence ID" value="KAG2947638.1"/>
    <property type="molecule type" value="Genomic_DNA"/>
</dbReference>
<dbReference type="EMBL" id="RCMI01000122">
    <property type="protein sequence ID" value="KAG2932530.1"/>
    <property type="molecule type" value="Genomic_DNA"/>
</dbReference>
<evidence type="ECO:0000313" key="3">
    <source>
        <dbReference type="EMBL" id="KAG2932530.1"/>
    </source>
</evidence>
<reference evidence="2" key="1">
    <citation type="submission" date="2018-10" db="EMBL/GenBank/DDBJ databases">
        <title>Effector identification in a new, highly contiguous assembly of the strawberry crown rot pathogen Phytophthora cactorum.</title>
        <authorList>
            <person name="Armitage A.D."/>
            <person name="Nellist C.F."/>
            <person name="Bates H."/>
            <person name="Vickerstaff R.J."/>
            <person name="Harrison R.J."/>
        </authorList>
    </citation>
    <scope>NUCLEOTIDE SEQUENCE</scope>
    <source>
        <strain evidence="2">15-7</strain>
        <strain evidence="3">4032</strain>
        <strain evidence="4">4040</strain>
        <strain evidence="5">P415</strain>
    </source>
</reference>
<evidence type="ECO:0000313" key="6">
    <source>
        <dbReference type="Proteomes" id="UP000735874"/>
    </source>
</evidence>
<evidence type="ECO:0000313" key="5">
    <source>
        <dbReference type="EMBL" id="KAG2972808.1"/>
    </source>
</evidence>
<feature type="region of interest" description="Disordered" evidence="1">
    <location>
        <begin position="48"/>
        <end position="85"/>
    </location>
</feature>
<dbReference type="Proteomes" id="UP000697107">
    <property type="component" value="Unassembled WGS sequence"/>
</dbReference>
<dbReference type="EMBL" id="RCML01000603">
    <property type="protein sequence ID" value="KAG2972808.1"/>
    <property type="molecule type" value="Genomic_DNA"/>
</dbReference>
<evidence type="ECO:0000313" key="4">
    <source>
        <dbReference type="EMBL" id="KAG2947638.1"/>
    </source>
</evidence>
<proteinExistence type="predicted"/>
<dbReference type="AlphaFoldDB" id="A0A8T0ZII4"/>
<dbReference type="Proteomes" id="UP000735874">
    <property type="component" value="Unassembled WGS sequence"/>
</dbReference>
<name>A0A8T0ZII4_9STRA</name>
<evidence type="ECO:0000313" key="2">
    <source>
        <dbReference type="EMBL" id="KAG2862139.1"/>
    </source>
</evidence>
<accession>A0A8T0ZII4</accession>
<dbReference type="Proteomes" id="UP000774804">
    <property type="component" value="Unassembled WGS sequence"/>
</dbReference>
<dbReference type="Proteomes" id="UP000736787">
    <property type="component" value="Unassembled WGS sequence"/>
</dbReference>
<evidence type="ECO:0000256" key="1">
    <source>
        <dbReference type="SAM" id="MobiDB-lite"/>
    </source>
</evidence>
<organism evidence="2 6">
    <name type="scientific">Phytophthora cactorum</name>
    <dbReference type="NCBI Taxonomy" id="29920"/>
    <lineage>
        <taxon>Eukaryota</taxon>
        <taxon>Sar</taxon>
        <taxon>Stramenopiles</taxon>
        <taxon>Oomycota</taxon>
        <taxon>Peronosporomycetes</taxon>
        <taxon>Peronosporales</taxon>
        <taxon>Peronosporaceae</taxon>
        <taxon>Phytophthora</taxon>
    </lineage>
</organism>
<comment type="caution">
    <text evidence="2">The sequence shown here is derived from an EMBL/GenBank/DDBJ whole genome shotgun (WGS) entry which is preliminary data.</text>
</comment>
<dbReference type="EMBL" id="RCMG01000136">
    <property type="protein sequence ID" value="KAG2862139.1"/>
    <property type="molecule type" value="Genomic_DNA"/>
</dbReference>
<sequence>MSQNLLVRARLAAETNSTVGDTTAKFDTGAPFSASNSATVTTNFGSGGDGNGFAPTEQGVGFSKNLDMGDGTPVSSDTNVDRFQPRSRKKVIVTLRNPAIPTGSNAWVQNSNWPTMLTSSPSCPSSIMTLPT</sequence>
<protein>
    <submittedName>
        <fullName evidence="2">Uncharacterized protein</fullName>
    </submittedName>
</protein>
<gene>
    <name evidence="2" type="ORF">PC113_g6572</name>
    <name evidence="3" type="ORF">PC115_g5767</name>
    <name evidence="4" type="ORF">PC117_g6658</name>
    <name evidence="5" type="ORF">PC118_g15500</name>
</gene>